<protein>
    <submittedName>
        <fullName evidence="2">Uncharacterized protein</fullName>
    </submittedName>
</protein>
<feature type="compositionally biased region" description="Low complexity" evidence="1">
    <location>
        <begin position="306"/>
        <end position="317"/>
    </location>
</feature>
<feature type="region of interest" description="Disordered" evidence="1">
    <location>
        <begin position="501"/>
        <end position="524"/>
    </location>
</feature>
<evidence type="ECO:0000313" key="3">
    <source>
        <dbReference type="Proteomes" id="UP000014062"/>
    </source>
</evidence>
<feature type="compositionally biased region" description="Low complexity" evidence="1">
    <location>
        <begin position="236"/>
        <end position="254"/>
    </location>
</feature>
<evidence type="ECO:0000313" key="2">
    <source>
        <dbReference type="EMBL" id="EOY49344.1"/>
    </source>
</evidence>
<feature type="compositionally biased region" description="Gly residues" evidence="1">
    <location>
        <begin position="255"/>
        <end position="267"/>
    </location>
</feature>
<feature type="compositionally biased region" description="Pro residues" evidence="1">
    <location>
        <begin position="109"/>
        <end position="126"/>
    </location>
</feature>
<feature type="compositionally biased region" description="Pro residues" evidence="1">
    <location>
        <begin position="196"/>
        <end position="210"/>
    </location>
</feature>
<accession>A0A7U9HCP2</accession>
<feature type="compositionally biased region" description="Low complexity" evidence="1">
    <location>
        <begin position="86"/>
        <end position="108"/>
    </location>
</feature>
<evidence type="ECO:0000256" key="1">
    <source>
        <dbReference type="SAM" id="MobiDB-lite"/>
    </source>
</evidence>
<dbReference type="AlphaFoldDB" id="A0A7U9HCP2"/>
<dbReference type="RefSeq" id="WP_016326905.1">
    <property type="nucleotide sequence ID" value="NZ_CM001889.1"/>
</dbReference>
<feature type="compositionally biased region" description="Low complexity" evidence="1">
    <location>
        <begin position="51"/>
        <end position="67"/>
    </location>
</feature>
<feature type="compositionally biased region" description="Pro residues" evidence="1">
    <location>
        <begin position="68"/>
        <end position="81"/>
    </location>
</feature>
<feature type="region of interest" description="Disordered" evidence="1">
    <location>
        <begin position="370"/>
        <end position="401"/>
    </location>
</feature>
<name>A0A7U9HCP2_STRLI</name>
<proteinExistence type="predicted"/>
<reference evidence="3" key="1">
    <citation type="journal article" date="2013" name="Genome Biol. Evol.">
        <title>The genome sequence of Streptomyces lividans 66 reveals a novel tRNA-dependent peptide biosynthetic system within a metal-related genomic island.</title>
        <authorList>
            <person name="Cruz-Morales P."/>
            <person name="Vijgenboom E."/>
            <person name="Iruegas-Bocardo F."/>
            <person name="Girard G."/>
            <person name="Yanez-Guerra L.A."/>
            <person name="Ramos-Aboites H.E."/>
            <person name="Pernodet J.L."/>
            <person name="Anne J."/>
            <person name="van Wezel G.P."/>
            <person name="Barona-Gomez F."/>
        </authorList>
    </citation>
    <scope>NUCLEOTIDE SEQUENCE [LARGE SCALE GENOMIC DNA]</scope>
    <source>
        <strain evidence="3">1326</strain>
    </source>
</reference>
<feature type="compositionally biased region" description="Polar residues" evidence="1">
    <location>
        <begin position="510"/>
        <end position="522"/>
    </location>
</feature>
<dbReference type="Proteomes" id="UP000014062">
    <property type="component" value="Chromosome"/>
</dbReference>
<gene>
    <name evidence="2" type="ORF">SLI_4636</name>
</gene>
<feature type="compositionally biased region" description="Low complexity" evidence="1">
    <location>
        <begin position="25"/>
        <end position="39"/>
    </location>
</feature>
<feature type="region of interest" description="Disordered" evidence="1">
    <location>
        <begin position="1"/>
        <end position="345"/>
    </location>
</feature>
<dbReference type="EMBL" id="CM001889">
    <property type="protein sequence ID" value="EOY49344.1"/>
    <property type="molecule type" value="Genomic_DNA"/>
</dbReference>
<feature type="compositionally biased region" description="Low complexity" evidence="1">
    <location>
        <begin position="140"/>
        <end position="162"/>
    </location>
</feature>
<sequence length="550" mass="55322">MTQSGQGEEPSARQAHEGIVLPSDGGEPLLPGLTGAPAGPQGGGPAPASAPPGGQAWDRPWGPEQQQSPPPGQGWPTPPDAQPWGAPESPQQPASQAWPPAQGAQSPTPGAPPPQAGPGPLPPEGARPPSYGTPPGDQSYGGQPPYGHQHQQQPYQQYPQHGAGVAPLPPADEGATQYIPPVALPADEGATQYIPPIAPAGPGALPPERPAQPHAAESTQYLGQAPQYPVQPAPAAPAAHPDAEATQYIAPVPGGPAGAPFGAGPGPDEGRQPPAEFDNLFRGAPGADGQASATQQMPRFDAPQAQYPGDQPGYAPQGPGGGGGRRRGADDGGGRGGRGGRAGSRLPILAAVGVGIAVVGVGAGAMMAGGGEDEDKGGNQTVSATAPASQSASAEASPTVDPVRQQAVELDKLLAESGTGRTTVINAVGDVKTCDKLPQAAKDLREAAKQRSGLVDSLSKLSVDKLPQHTELTTALTKAWQASASADNHYAAWADRTAGKKGCKKGKAATQPTAATRASGTASKEKAKAATLWNAIAKKYGLTERQPTQL</sequence>
<feature type="compositionally biased region" description="Low complexity" evidence="1">
    <location>
        <begin position="383"/>
        <end position="397"/>
    </location>
</feature>
<organism evidence="2 3">
    <name type="scientific">Streptomyces lividans 1326</name>
    <dbReference type="NCBI Taxonomy" id="1200984"/>
    <lineage>
        <taxon>Bacteria</taxon>
        <taxon>Bacillati</taxon>
        <taxon>Actinomycetota</taxon>
        <taxon>Actinomycetes</taxon>
        <taxon>Kitasatosporales</taxon>
        <taxon>Streptomycetaceae</taxon>
        <taxon>Streptomyces</taxon>
    </lineage>
</organism>